<evidence type="ECO:0000256" key="1">
    <source>
        <dbReference type="SAM" id="SignalP"/>
    </source>
</evidence>
<accession>A0A6A5RPA8</accession>
<evidence type="ECO:0008006" key="4">
    <source>
        <dbReference type="Google" id="ProtNLM"/>
    </source>
</evidence>
<gene>
    <name evidence="2" type="ORF">M421DRAFT_132959</name>
</gene>
<keyword evidence="1" id="KW-0732">Signal</keyword>
<dbReference type="Proteomes" id="UP000800082">
    <property type="component" value="Unassembled WGS sequence"/>
</dbReference>
<dbReference type="AlphaFoldDB" id="A0A6A5RPA8"/>
<feature type="signal peptide" evidence="1">
    <location>
        <begin position="1"/>
        <end position="17"/>
    </location>
</feature>
<sequence>MLVFLCIIVTRSSPGSGVTAAGGSTSGSHILVVQRQNINCALPYCRSRSYFKEILLISSHTRASSNSKKTLFLCLLCTC</sequence>
<feature type="chain" id="PRO_5025419343" description="Secreted protein" evidence="1">
    <location>
        <begin position="18"/>
        <end position="79"/>
    </location>
</feature>
<evidence type="ECO:0000313" key="3">
    <source>
        <dbReference type="Proteomes" id="UP000800082"/>
    </source>
</evidence>
<evidence type="ECO:0000313" key="2">
    <source>
        <dbReference type="EMBL" id="KAF1929160.1"/>
    </source>
</evidence>
<protein>
    <recommendedName>
        <fullName evidence="4">Secreted protein</fullName>
    </recommendedName>
</protein>
<keyword evidence="3" id="KW-1185">Reference proteome</keyword>
<name>A0A6A5RPA8_9PLEO</name>
<organism evidence="2 3">
    <name type="scientific">Didymella exigua CBS 183.55</name>
    <dbReference type="NCBI Taxonomy" id="1150837"/>
    <lineage>
        <taxon>Eukaryota</taxon>
        <taxon>Fungi</taxon>
        <taxon>Dikarya</taxon>
        <taxon>Ascomycota</taxon>
        <taxon>Pezizomycotina</taxon>
        <taxon>Dothideomycetes</taxon>
        <taxon>Pleosporomycetidae</taxon>
        <taxon>Pleosporales</taxon>
        <taxon>Pleosporineae</taxon>
        <taxon>Didymellaceae</taxon>
        <taxon>Didymella</taxon>
    </lineage>
</organism>
<dbReference type="RefSeq" id="XP_033449408.1">
    <property type="nucleotide sequence ID" value="XM_033587394.1"/>
</dbReference>
<proteinExistence type="predicted"/>
<dbReference type="EMBL" id="ML978966">
    <property type="protein sequence ID" value="KAF1929160.1"/>
    <property type="molecule type" value="Genomic_DNA"/>
</dbReference>
<dbReference type="GeneID" id="54345040"/>
<reference evidence="2" key="1">
    <citation type="journal article" date="2020" name="Stud. Mycol.">
        <title>101 Dothideomycetes genomes: a test case for predicting lifestyles and emergence of pathogens.</title>
        <authorList>
            <person name="Haridas S."/>
            <person name="Albert R."/>
            <person name="Binder M."/>
            <person name="Bloem J."/>
            <person name="Labutti K."/>
            <person name="Salamov A."/>
            <person name="Andreopoulos B."/>
            <person name="Baker S."/>
            <person name="Barry K."/>
            <person name="Bills G."/>
            <person name="Bluhm B."/>
            <person name="Cannon C."/>
            <person name="Castanera R."/>
            <person name="Culley D."/>
            <person name="Daum C."/>
            <person name="Ezra D."/>
            <person name="Gonzalez J."/>
            <person name="Henrissat B."/>
            <person name="Kuo A."/>
            <person name="Liang C."/>
            <person name="Lipzen A."/>
            <person name="Lutzoni F."/>
            <person name="Magnuson J."/>
            <person name="Mondo S."/>
            <person name="Nolan M."/>
            <person name="Ohm R."/>
            <person name="Pangilinan J."/>
            <person name="Park H.-J."/>
            <person name="Ramirez L."/>
            <person name="Alfaro M."/>
            <person name="Sun H."/>
            <person name="Tritt A."/>
            <person name="Yoshinaga Y."/>
            <person name="Zwiers L.-H."/>
            <person name="Turgeon B."/>
            <person name="Goodwin S."/>
            <person name="Spatafora J."/>
            <person name="Crous P."/>
            <person name="Grigoriev I."/>
        </authorList>
    </citation>
    <scope>NUCLEOTIDE SEQUENCE</scope>
    <source>
        <strain evidence="2">CBS 183.55</strain>
    </source>
</reference>